<evidence type="ECO:0000256" key="1">
    <source>
        <dbReference type="PROSITE-ProRule" id="PRU00169"/>
    </source>
</evidence>
<evidence type="ECO:0000259" key="2">
    <source>
        <dbReference type="PROSITE" id="PS50110"/>
    </source>
</evidence>
<dbReference type="SMART" id="SM00448">
    <property type="entry name" value="REC"/>
    <property type="match status" value="1"/>
</dbReference>
<protein>
    <submittedName>
        <fullName evidence="3">Response regulator receiver protein</fullName>
    </submittedName>
</protein>
<dbReference type="Proteomes" id="UP000003844">
    <property type="component" value="Unassembled WGS sequence"/>
</dbReference>
<dbReference type="PANTHER" id="PTHR44520:SF2">
    <property type="entry name" value="RESPONSE REGULATOR RCP1"/>
    <property type="match status" value="1"/>
</dbReference>
<dbReference type="HOGENOM" id="CLU_000445_69_17_10"/>
<accession>H2BRJ3</accession>
<dbReference type="OrthoDB" id="673128at2"/>
<dbReference type="RefSeq" id="WP_006987404.1">
    <property type="nucleotide sequence ID" value="NZ_JH594605.1"/>
</dbReference>
<feature type="domain" description="Response regulatory" evidence="2">
    <location>
        <begin position="3"/>
        <end position="125"/>
    </location>
</feature>
<dbReference type="Gene3D" id="3.40.50.2300">
    <property type="match status" value="1"/>
</dbReference>
<dbReference type="AlphaFoldDB" id="H2BRJ3"/>
<dbReference type="SUPFAM" id="SSF52172">
    <property type="entry name" value="CheY-like"/>
    <property type="match status" value="1"/>
</dbReference>
<gene>
    <name evidence="3" type="ORF">Gilli_0364</name>
</gene>
<dbReference type="GO" id="GO:0000160">
    <property type="term" value="P:phosphorelay signal transduction system"/>
    <property type="evidence" value="ECO:0007669"/>
    <property type="project" value="InterPro"/>
</dbReference>
<dbReference type="PROSITE" id="PS50110">
    <property type="entry name" value="RESPONSE_REGULATORY"/>
    <property type="match status" value="1"/>
</dbReference>
<sequence>MLKVLIIDDDSIVLFIQEKMLKKYGITDAPISFQDARKAIDFLKIQKSGDIFLILLDINMPGMNGWDVLDVIREMEISEKVFVFMVTSSIDNYDKEKAKNYKNVISFIEKPISVDNCIKIKEHPELKPYLLD</sequence>
<keyword evidence="1" id="KW-0597">Phosphoprotein</keyword>
<name>H2BRJ3_GILLR</name>
<organism evidence="3 4">
    <name type="scientific">Gillisia limnaea (strain DSM 15749 / LMG 21470 / R-8282)</name>
    <dbReference type="NCBI Taxonomy" id="865937"/>
    <lineage>
        <taxon>Bacteria</taxon>
        <taxon>Pseudomonadati</taxon>
        <taxon>Bacteroidota</taxon>
        <taxon>Flavobacteriia</taxon>
        <taxon>Flavobacteriales</taxon>
        <taxon>Flavobacteriaceae</taxon>
        <taxon>Gillisia</taxon>
    </lineage>
</organism>
<dbReference type="EMBL" id="JH594605">
    <property type="protein sequence ID" value="EHQ04512.1"/>
    <property type="molecule type" value="Genomic_DNA"/>
</dbReference>
<reference evidence="4" key="1">
    <citation type="journal article" date="2012" name="Stand. Genomic Sci.">
        <title>Genome sequence of the Antarctic rhodopsins-containing flavobacterium Gillisia limnaea type strain (R-8282(T)).</title>
        <authorList>
            <person name="Riedel T."/>
            <person name="Held B."/>
            <person name="Nolan M."/>
            <person name="Lucas S."/>
            <person name="Lapidus A."/>
            <person name="Tice H."/>
            <person name="Del Rio T.G."/>
            <person name="Cheng J.F."/>
            <person name="Han C."/>
            <person name="Tapia R."/>
            <person name="Goodwin L.A."/>
            <person name="Pitluck S."/>
            <person name="Liolios K."/>
            <person name="Mavromatis K."/>
            <person name="Pagani I."/>
            <person name="Ivanova N."/>
            <person name="Mikhailova N."/>
            <person name="Pati A."/>
            <person name="Chen A."/>
            <person name="Palaniappan K."/>
            <person name="Land M."/>
            <person name="Rohde M."/>
            <person name="Tindall B.J."/>
            <person name="Detter J.C."/>
            <person name="Goker M."/>
            <person name="Bristow J."/>
            <person name="Eisen J.A."/>
            <person name="Markowitz V."/>
            <person name="Hugenholtz P."/>
            <person name="Kyrpides N.C."/>
            <person name="Klenk H.P."/>
            <person name="Woyke T."/>
        </authorList>
    </citation>
    <scope>NUCLEOTIDE SEQUENCE [LARGE SCALE GENOMIC DNA]</scope>
    <source>
        <strain evidence="4">DSM 15749 / LMG 21470 / R-8282</strain>
    </source>
</reference>
<dbReference type="InterPro" id="IPR001789">
    <property type="entry name" value="Sig_transdc_resp-reg_receiver"/>
</dbReference>
<feature type="modified residue" description="4-aspartylphosphate" evidence="1">
    <location>
        <position position="57"/>
    </location>
</feature>
<dbReference type="PANTHER" id="PTHR44520">
    <property type="entry name" value="RESPONSE REGULATOR RCP1-RELATED"/>
    <property type="match status" value="1"/>
</dbReference>
<evidence type="ECO:0000313" key="3">
    <source>
        <dbReference type="EMBL" id="EHQ04512.1"/>
    </source>
</evidence>
<proteinExistence type="predicted"/>
<dbReference type="STRING" id="865937.Gilli_0364"/>
<evidence type="ECO:0000313" key="4">
    <source>
        <dbReference type="Proteomes" id="UP000003844"/>
    </source>
</evidence>
<dbReference type="eggNOG" id="COG0745">
    <property type="taxonomic scope" value="Bacteria"/>
</dbReference>
<dbReference type="InterPro" id="IPR052893">
    <property type="entry name" value="TCS_response_regulator"/>
</dbReference>
<dbReference type="InterPro" id="IPR011006">
    <property type="entry name" value="CheY-like_superfamily"/>
</dbReference>
<dbReference type="Pfam" id="PF00072">
    <property type="entry name" value="Response_reg"/>
    <property type="match status" value="1"/>
</dbReference>
<keyword evidence="4" id="KW-1185">Reference proteome</keyword>